<comment type="function">
    <text evidence="9">Essential subunit of the Sec protein translocation channel SecYEG. Clamps together the 2 halves of SecY. May contact the channel plug during translocation.</text>
</comment>
<reference evidence="10" key="1">
    <citation type="journal article" date="2020" name="mSystems">
        <title>Genome- and Community-Level Interaction Insights into Carbon Utilization and Element Cycling Functions of Hydrothermarchaeota in Hydrothermal Sediment.</title>
        <authorList>
            <person name="Zhou Z."/>
            <person name="Liu Y."/>
            <person name="Xu W."/>
            <person name="Pan J."/>
            <person name="Luo Z.H."/>
            <person name="Li M."/>
        </authorList>
    </citation>
    <scope>NUCLEOTIDE SEQUENCE [LARGE SCALE GENOMIC DNA]</scope>
    <source>
        <strain evidence="10">SpSt-914</strain>
    </source>
</reference>
<dbReference type="PANTHER" id="PTHR33910:SF1">
    <property type="entry name" value="PROTEIN TRANSLOCASE SUBUNIT SECE"/>
    <property type="match status" value="1"/>
</dbReference>
<evidence type="ECO:0000256" key="5">
    <source>
        <dbReference type="ARBA" id="ARBA00022927"/>
    </source>
</evidence>
<dbReference type="GO" id="GO:0043952">
    <property type="term" value="P:protein transport by the Sec complex"/>
    <property type="evidence" value="ECO:0007669"/>
    <property type="project" value="UniProtKB-UniRule"/>
</dbReference>
<dbReference type="PANTHER" id="PTHR33910">
    <property type="entry name" value="PROTEIN TRANSLOCASE SUBUNIT SECE"/>
    <property type="match status" value="1"/>
</dbReference>
<keyword evidence="4 9" id="KW-0812">Transmembrane</keyword>
<evidence type="ECO:0000256" key="8">
    <source>
        <dbReference type="ARBA" id="ARBA00023136"/>
    </source>
</evidence>
<keyword evidence="8 9" id="KW-0472">Membrane</keyword>
<dbReference type="HAMAP" id="MF_00422">
    <property type="entry name" value="SecE"/>
    <property type="match status" value="1"/>
</dbReference>
<dbReference type="EMBL" id="DTMZ01000133">
    <property type="protein sequence ID" value="HGD13534.1"/>
    <property type="molecule type" value="Genomic_DNA"/>
</dbReference>
<evidence type="ECO:0000256" key="3">
    <source>
        <dbReference type="ARBA" id="ARBA00022475"/>
    </source>
</evidence>
<evidence type="ECO:0000313" key="10">
    <source>
        <dbReference type="EMBL" id="HGD13534.1"/>
    </source>
</evidence>
<dbReference type="InterPro" id="IPR038379">
    <property type="entry name" value="SecE_sf"/>
</dbReference>
<name>A0A7V3UZV9_UNCW3</name>
<dbReference type="InterPro" id="IPR001901">
    <property type="entry name" value="Translocase_SecE/Sec61-g"/>
</dbReference>
<feature type="transmembrane region" description="Helical" evidence="9">
    <location>
        <begin position="29"/>
        <end position="54"/>
    </location>
</feature>
<dbReference type="GO" id="GO:0065002">
    <property type="term" value="P:intracellular protein transmembrane transport"/>
    <property type="evidence" value="ECO:0007669"/>
    <property type="project" value="UniProtKB-UniRule"/>
</dbReference>
<dbReference type="GO" id="GO:0008320">
    <property type="term" value="F:protein transmembrane transporter activity"/>
    <property type="evidence" value="ECO:0007669"/>
    <property type="project" value="UniProtKB-UniRule"/>
</dbReference>
<dbReference type="NCBIfam" id="TIGR00964">
    <property type="entry name" value="secE_bact"/>
    <property type="match status" value="1"/>
</dbReference>
<accession>A0A7V3UZV9</accession>
<dbReference type="AlphaFoldDB" id="A0A7V3UZV9"/>
<protein>
    <recommendedName>
        <fullName evidence="9">Protein translocase subunit SecE</fullName>
    </recommendedName>
</protein>
<keyword evidence="7 9" id="KW-0811">Translocation</keyword>
<gene>
    <name evidence="9 10" type="primary">secE</name>
    <name evidence="10" type="ORF">ENX16_05615</name>
</gene>
<comment type="caution">
    <text evidence="10">The sequence shown here is derived from an EMBL/GenBank/DDBJ whole genome shotgun (WGS) entry which is preliminary data.</text>
</comment>
<evidence type="ECO:0000256" key="6">
    <source>
        <dbReference type="ARBA" id="ARBA00022989"/>
    </source>
</evidence>
<evidence type="ECO:0000256" key="1">
    <source>
        <dbReference type="ARBA" id="ARBA00004370"/>
    </source>
</evidence>
<dbReference type="InterPro" id="IPR005807">
    <property type="entry name" value="SecE_bac"/>
</dbReference>
<dbReference type="GO" id="GO:0006605">
    <property type="term" value="P:protein targeting"/>
    <property type="evidence" value="ECO:0007669"/>
    <property type="project" value="UniProtKB-UniRule"/>
</dbReference>
<dbReference type="Gene3D" id="1.20.5.1030">
    <property type="entry name" value="Preprotein translocase secy subunit"/>
    <property type="match status" value="1"/>
</dbReference>
<keyword evidence="3 9" id="KW-1003">Cell membrane</keyword>
<dbReference type="Pfam" id="PF00584">
    <property type="entry name" value="SecE"/>
    <property type="match status" value="1"/>
</dbReference>
<sequence length="63" mass="7271">MSIWKKINEYIKDVITELKKVSWVKPKELWTTTLVVIAFSAVLAAFIGLCDFVFSRLLALILR</sequence>
<evidence type="ECO:0000256" key="9">
    <source>
        <dbReference type="HAMAP-Rule" id="MF_00422"/>
    </source>
</evidence>
<keyword evidence="2 9" id="KW-0813">Transport</keyword>
<evidence type="ECO:0000256" key="7">
    <source>
        <dbReference type="ARBA" id="ARBA00023010"/>
    </source>
</evidence>
<dbReference type="GO" id="GO:0009306">
    <property type="term" value="P:protein secretion"/>
    <property type="evidence" value="ECO:0007669"/>
    <property type="project" value="UniProtKB-UniRule"/>
</dbReference>
<dbReference type="GO" id="GO:0005886">
    <property type="term" value="C:plasma membrane"/>
    <property type="evidence" value="ECO:0007669"/>
    <property type="project" value="UniProtKB-SubCell"/>
</dbReference>
<evidence type="ECO:0000256" key="4">
    <source>
        <dbReference type="ARBA" id="ARBA00022692"/>
    </source>
</evidence>
<comment type="subcellular location">
    <subcellularLocation>
        <location evidence="9">Cell membrane</location>
        <topology evidence="9">Single-pass membrane protein</topology>
    </subcellularLocation>
    <subcellularLocation>
        <location evidence="1">Membrane</location>
    </subcellularLocation>
</comment>
<organism evidence="10">
    <name type="scientific">candidate division WOR-3 bacterium</name>
    <dbReference type="NCBI Taxonomy" id="2052148"/>
    <lineage>
        <taxon>Bacteria</taxon>
        <taxon>Bacteria division WOR-3</taxon>
    </lineage>
</organism>
<comment type="subunit">
    <text evidence="9">Component of the Sec protein translocase complex. Heterotrimer consisting of SecY, SecE and SecG subunits. The heterotrimers can form oligomers, although 1 heterotrimer is thought to be able to translocate proteins. Interacts with the ribosome. Interacts with SecDF, and other proteins may be involved. Interacts with SecA.</text>
</comment>
<evidence type="ECO:0000256" key="2">
    <source>
        <dbReference type="ARBA" id="ARBA00022448"/>
    </source>
</evidence>
<proteinExistence type="inferred from homology"/>
<comment type="similarity">
    <text evidence="9">Belongs to the SecE/SEC61-gamma family.</text>
</comment>
<keyword evidence="6 9" id="KW-1133">Transmembrane helix</keyword>
<keyword evidence="5 9" id="KW-0653">Protein transport</keyword>